<dbReference type="PANTHER" id="PTHR38459">
    <property type="entry name" value="PROPHAGE BACTOPRENOL-LINKED GLUCOSE TRANSLOCASE HOMOLOG"/>
    <property type="match status" value="1"/>
</dbReference>
<dbReference type="InterPro" id="IPR007267">
    <property type="entry name" value="GtrA_DPMS_TM"/>
</dbReference>
<reference evidence="9" key="1">
    <citation type="journal article" date="2019" name="Int. J. Syst. Evol. Microbiol.">
        <title>The Global Catalogue of Microorganisms (GCM) 10K type strain sequencing project: providing services to taxonomists for standard genome sequencing and annotation.</title>
        <authorList>
            <consortium name="The Broad Institute Genomics Platform"/>
            <consortium name="The Broad Institute Genome Sequencing Center for Infectious Disease"/>
            <person name="Wu L."/>
            <person name="Ma J."/>
        </authorList>
    </citation>
    <scope>NUCLEOTIDE SEQUENCE [LARGE SCALE GENOMIC DNA]</scope>
    <source>
        <strain evidence="9">CCUG 54356</strain>
    </source>
</reference>
<feature type="domain" description="GtrA/DPMS transmembrane" evidence="7">
    <location>
        <begin position="26"/>
        <end position="140"/>
    </location>
</feature>
<comment type="similarity">
    <text evidence="2">Belongs to the GtrA family.</text>
</comment>
<dbReference type="Proteomes" id="UP001597264">
    <property type="component" value="Unassembled WGS sequence"/>
</dbReference>
<dbReference type="InterPro" id="IPR051401">
    <property type="entry name" value="GtrA_CellWall_Glycosyl"/>
</dbReference>
<feature type="transmembrane region" description="Helical" evidence="6">
    <location>
        <begin position="58"/>
        <end position="77"/>
    </location>
</feature>
<dbReference type="PANTHER" id="PTHR38459:SF1">
    <property type="entry name" value="PROPHAGE BACTOPRENOL-LINKED GLUCOSE TRANSLOCASE HOMOLOG"/>
    <property type="match status" value="1"/>
</dbReference>
<protein>
    <submittedName>
        <fullName evidence="8">GtrA family protein</fullName>
    </submittedName>
</protein>
<comment type="caution">
    <text evidence="8">The sequence shown here is derived from an EMBL/GenBank/DDBJ whole genome shotgun (WGS) entry which is preliminary data.</text>
</comment>
<feature type="transmembrane region" description="Helical" evidence="6">
    <location>
        <begin position="89"/>
        <end position="112"/>
    </location>
</feature>
<feature type="transmembrane region" description="Helical" evidence="6">
    <location>
        <begin position="27"/>
        <end position="46"/>
    </location>
</feature>
<keyword evidence="4 6" id="KW-1133">Transmembrane helix</keyword>
<proteinExistence type="inferred from homology"/>
<feature type="transmembrane region" description="Helical" evidence="6">
    <location>
        <begin position="118"/>
        <end position="141"/>
    </location>
</feature>
<keyword evidence="3 6" id="KW-0812">Transmembrane</keyword>
<evidence type="ECO:0000256" key="4">
    <source>
        <dbReference type="ARBA" id="ARBA00022989"/>
    </source>
</evidence>
<organism evidence="8 9">
    <name type="scientific">Microbulbifer celer</name>
    <dbReference type="NCBI Taxonomy" id="435905"/>
    <lineage>
        <taxon>Bacteria</taxon>
        <taxon>Pseudomonadati</taxon>
        <taxon>Pseudomonadota</taxon>
        <taxon>Gammaproteobacteria</taxon>
        <taxon>Cellvibrionales</taxon>
        <taxon>Microbulbiferaceae</taxon>
        <taxon>Microbulbifer</taxon>
    </lineage>
</organism>
<accession>A0ABW3U342</accession>
<name>A0ABW3U342_9GAMM</name>
<keyword evidence="5 6" id="KW-0472">Membrane</keyword>
<keyword evidence="9" id="KW-1185">Reference proteome</keyword>
<evidence type="ECO:0000256" key="3">
    <source>
        <dbReference type="ARBA" id="ARBA00022692"/>
    </source>
</evidence>
<dbReference type="RefSeq" id="WP_230438131.1">
    <property type="nucleotide sequence ID" value="NZ_CP087715.1"/>
</dbReference>
<evidence type="ECO:0000256" key="5">
    <source>
        <dbReference type="ARBA" id="ARBA00023136"/>
    </source>
</evidence>
<dbReference type="Pfam" id="PF04138">
    <property type="entry name" value="GtrA_DPMS_TM"/>
    <property type="match status" value="1"/>
</dbReference>
<evidence type="ECO:0000313" key="8">
    <source>
        <dbReference type="EMBL" id="MFD1215000.1"/>
    </source>
</evidence>
<comment type="subcellular location">
    <subcellularLocation>
        <location evidence="1">Membrane</location>
        <topology evidence="1">Multi-pass membrane protein</topology>
    </subcellularLocation>
</comment>
<evidence type="ECO:0000259" key="7">
    <source>
        <dbReference type="Pfam" id="PF04138"/>
    </source>
</evidence>
<sequence length="148" mass="16243">MSIGLWRLRVSAEGSKLVSLARRAARFLLVGGAATAVQYVLLAAAIEWQLLNEIPASIAAFCVASGVNYSLNYYLTFSAASVGIRHQQALPRFLLVAGAGLALNTLCFSLLLPVLHYLLAQVCATAVTLMFNFLLHQFWIYRAEPWKQ</sequence>
<gene>
    <name evidence="8" type="ORF">ACFQ2X_00175</name>
</gene>
<evidence type="ECO:0000313" key="9">
    <source>
        <dbReference type="Proteomes" id="UP001597264"/>
    </source>
</evidence>
<evidence type="ECO:0000256" key="1">
    <source>
        <dbReference type="ARBA" id="ARBA00004141"/>
    </source>
</evidence>
<dbReference type="EMBL" id="JBHTLR010000003">
    <property type="protein sequence ID" value="MFD1215000.1"/>
    <property type="molecule type" value="Genomic_DNA"/>
</dbReference>
<evidence type="ECO:0000256" key="6">
    <source>
        <dbReference type="SAM" id="Phobius"/>
    </source>
</evidence>
<evidence type="ECO:0000256" key="2">
    <source>
        <dbReference type="ARBA" id="ARBA00009399"/>
    </source>
</evidence>